<dbReference type="SUPFAM" id="SSF54106">
    <property type="entry name" value="LysM domain"/>
    <property type="match status" value="1"/>
</dbReference>
<dbReference type="InterPro" id="IPR011055">
    <property type="entry name" value="Dup_hybrid_motif"/>
</dbReference>
<name>A0ABU5I5E5_9HYPH</name>
<comment type="caution">
    <text evidence="5">The sequence shown here is derived from an EMBL/GenBank/DDBJ whole genome shotgun (WGS) entry which is preliminary data.</text>
</comment>
<dbReference type="PROSITE" id="PS51782">
    <property type="entry name" value="LYSM"/>
    <property type="match status" value="1"/>
</dbReference>
<feature type="chain" id="PRO_5045686614" evidence="3">
    <location>
        <begin position="23"/>
        <end position="430"/>
    </location>
</feature>
<evidence type="ECO:0000256" key="1">
    <source>
        <dbReference type="ARBA" id="ARBA00038420"/>
    </source>
</evidence>
<accession>A0ABU5I5E5</accession>
<dbReference type="Gene3D" id="2.70.70.10">
    <property type="entry name" value="Glucose Permease (Domain IIA)"/>
    <property type="match status" value="1"/>
</dbReference>
<feature type="region of interest" description="Disordered" evidence="2">
    <location>
        <begin position="81"/>
        <end position="150"/>
    </location>
</feature>
<dbReference type="PANTHER" id="PTHR21666">
    <property type="entry name" value="PEPTIDASE-RELATED"/>
    <property type="match status" value="1"/>
</dbReference>
<dbReference type="PANTHER" id="PTHR21666:SF263">
    <property type="entry name" value="MUREIN HYDROLASE ACTIVATOR NLPD"/>
    <property type="match status" value="1"/>
</dbReference>
<protein>
    <submittedName>
        <fullName evidence="5">Peptidoglycan DD-metalloendopeptidase family protein</fullName>
    </submittedName>
</protein>
<dbReference type="CDD" id="cd00118">
    <property type="entry name" value="LysM"/>
    <property type="match status" value="1"/>
</dbReference>
<sequence>MRYRVLNTLKARGVLTTALLLAAGVTSGCSGDAIRLDDGFYTGALPQPASQQIAAVNQGYGTNLDGTMTGSIASAQGSAGYPASGQAMAAQQPQYVPSAPAADVQRGQLPPPPAPNYQPAQPSTVFAANGSASSPVAQSSGPGAQPTTLGAQAQAISNAAPQPAAGANTTVTVASGDTLSAIARRSGVSADAIRQANGMSGDTVRLGQKLVVPTSRPNAASQQVAAVDSAPKPYVKPTTSPATTTASAAPTAPAAATSVASAESKPAPAAAQPAAATETRVATAEPKSTVAAKSGPSSETAPESSGISSYRWPVQGRVLQRFGEKVGSKRNDGLNISVPRGTPVKAAENGVVIYAGDGLKEFGNTVLVKHDDGLVTVYGHADALKVKRGDTVKRGQEIASSGMSGDTDVPQLHFEVRKNSSPIDPSSYLQ</sequence>
<proteinExistence type="inferred from homology"/>
<dbReference type="SUPFAM" id="SSF51261">
    <property type="entry name" value="Duplicated hybrid motif"/>
    <property type="match status" value="1"/>
</dbReference>
<feature type="domain" description="LysM" evidence="4">
    <location>
        <begin position="169"/>
        <end position="212"/>
    </location>
</feature>
<evidence type="ECO:0000259" key="4">
    <source>
        <dbReference type="PROSITE" id="PS51782"/>
    </source>
</evidence>
<feature type="compositionally biased region" description="Low complexity" evidence="2">
    <location>
        <begin position="219"/>
        <end position="230"/>
    </location>
</feature>
<evidence type="ECO:0000256" key="3">
    <source>
        <dbReference type="SAM" id="SignalP"/>
    </source>
</evidence>
<reference evidence="5 6" key="1">
    <citation type="submission" date="2023-12" db="EMBL/GenBank/DDBJ databases">
        <title>Description of Novel Strain Fulvimarina sp. 2208YS6-2-32 isolated from Uroteuthis (Photololigo) edulis.</title>
        <authorList>
            <person name="Park J.-S."/>
        </authorList>
    </citation>
    <scope>NUCLEOTIDE SEQUENCE [LARGE SCALE GENOMIC DNA]</scope>
    <source>
        <strain evidence="5 6">2208YS6-2-32</strain>
    </source>
</reference>
<feature type="compositionally biased region" description="Polar residues" evidence="2">
    <location>
        <begin position="295"/>
        <end position="308"/>
    </location>
</feature>
<dbReference type="InterPro" id="IPR018392">
    <property type="entry name" value="LysM"/>
</dbReference>
<gene>
    <name evidence="5" type="ORF">U0C82_15755</name>
</gene>
<feature type="signal peptide" evidence="3">
    <location>
        <begin position="1"/>
        <end position="22"/>
    </location>
</feature>
<dbReference type="InterPro" id="IPR036779">
    <property type="entry name" value="LysM_dom_sf"/>
</dbReference>
<evidence type="ECO:0000313" key="6">
    <source>
        <dbReference type="Proteomes" id="UP001294412"/>
    </source>
</evidence>
<dbReference type="InterPro" id="IPR016047">
    <property type="entry name" value="M23ase_b-sheet_dom"/>
</dbReference>
<dbReference type="Gene3D" id="3.10.350.10">
    <property type="entry name" value="LysM domain"/>
    <property type="match status" value="1"/>
</dbReference>
<dbReference type="InterPro" id="IPR050570">
    <property type="entry name" value="Cell_wall_metabolism_enzyme"/>
</dbReference>
<comment type="similarity">
    <text evidence="1">Belongs to the E.coli NlpD/Haemophilus LppB family.</text>
</comment>
<keyword evidence="3" id="KW-0732">Signal</keyword>
<dbReference type="EMBL" id="JAXLPB010000005">
    <property type="protein sequence ID" value="MDY8110597.1"/>
    <property type="molecule type" value="Genomic_DNA"/>
</dbReference>
<keyword evidence="6" id="KW-1185">Reference proteome</keyword>
<evidence type="ECO:0000256" key="2">
    <source>
        <dbReference type="SAM" id="MobiDB-lite"/>
    </source>
</evidence>
<dbReference type="RefSeq" id="WP_322188315.1">
    <property type="nucleotide sequence ID" value="NZ_JAXLPB010000005.1"/>
</dbReference>
<evidence type="ECO:0000313" key="5">
    <source>
        <dbReference type="EMBL" id="MDY8110597.1"/>
    </source>
</evidence>
<dbReference type="Pfam" id="PF01551">
    <property type="entry name" value="Peptidase_M23"/>
    <property type="match status" value="1"/>
</dbReference>
<feature type="region of interest" description="Disordered" evidence="2">
    <location>
        <begin position="214"/>
        <end position="309"/>
    </location>
</feature>
<feature type="compositionally biased region" description="Polar residues" evidence="2">
    <location>
        <begin position="123"/>
        <end position="150"/>
    </location>
</feature>
<feature type="compositionally biased region" description="Low complexity" evidence="2">
    <location>
        <begin position="237"/>
        <end position="285"/>
    </location>
</feature>
<dbReference type="SMART" id="SM00257">
    <property type="entry name" value="LysM"/>
    <property type="match status" value="1"/>
</dbReference>
<dbReference type="PROSITE" id="PS51257">
    <property type="entry name" value="PROKAR_LIPOPROTEIN"/>
    <property type="match status" value="1"/>
</dbReference>
<dbReference type="Pfam" id="PF01476">
    <property type="entry name" value="LysM"/>
    <property type="match status" value="1"/>
</dbReference>
<organism evidence="5 6">
    <name type="scientific">Fulvimarina uroteuthidis</name>
    <dbReference type="NCBI Taxonomy" id="3098149"/>
    <lineage>
        <taxon>Bacteria</taxon>
        <taxon>Pseudomonadati</taxon>
        <taxon>Pseudomonadota</taxon>
        <taxon>Alphaproteobacteria</taxon>
        <taxon>Hyphomicrobiales</taxon>
        <taxon>Aurantimonadaceae</taxon>
        <taxon>Fulvimarina</taxon>
    </lineage>
</organism>
<dbReference type="Proteomes" id="UP001294412">
    <property type="component" value="Unassembled WGS sequence"/>
</dbReference>
<dbReference type="CDD" id="cd12797">
    <property type="entry name" value="M23_peptidase"/>
    <property type="match status" value="1"/>
</dbReference>